<dbReference type="SMART" id="SM00588">
    <property type="entry name" value="NEUZ"/>
    <property type="match status" value="1"/>
</dbReference>
<organism evidence="3 4">
    <name type="scientific">Geodia barretti</name>
    <name type="common">Barrett's horny sponge</name>
    <dbReference type="NCBI Taxonomy" id="519541"/>
    <lineage>
        <taxon>Eukaryota</taxon>
        <taxon>Metazoa</taxon>
        <taxon>Porifera</taxon>
        <taxon>Demospongiae</taxon>
        <taxon>Heteroscleromorpha</taxon>
        <taxon>Tetractinellida</taxon>
        <taxon>Astrophorina</taxon>
        <taxon>Geodiidae</taxon>
        <taxon>Geodia</taxon>
    </lineage>
</organism>
<accession>A0AA35RH92</accession>
<feature type="region of interest" description="Disordered" evidence="1">
    <location>
        <begin position="241"/>
        <end position="300"/>
    </location>
</feature>
<dbReference type="InterPro" id="IPR006573">
    <property type="entry name" value="NHR_dom"/>
</dbReference>
<dbReference type="InterPro" id="IPR043136">
    <property type="entry name" value="B30.2/SPRY_sf"/>
</dbReference>
<sequence>MASVLGFDLQYHGKNVMVTGGGKSAAKIKKGQKEAVLVSSRAIYNNELFEVELGNEAESTFSGGGGGSVRRKKTTPGAIRIGVTGHRPADLWHNFPLTMKKMNSVTWMMSGQDYLENGEVVTTFTKHNLKELQFGDKVGVMRCPEFEGSLVFYINQEVIGIMATSVPDKVFAFVEMHDNCEKITITPVHSVSQENLPVEIREVREKESEMRRHKKTIQEKEEVIQVLEKRIDELNTQINTMQATSKPGKGKSSASPPAQVNGQSEPAGQGVESTDDGGPAATDSAPSSRPRRSGSKCTIM</sequence>
<dbReference type="Proteomes" id="UP001174909">
    <property type="component" value="Unassembled WGS sequence"/>
</dbReference>
<evidence type="ECO:0000256" key="1">
    <source>
        <dbReference type="SAM" id="MobiDB-lite"/>
    </source>
</evidence>
<gene>
    <name evidence="3" type="ORF">GBAR_LOCUS6679</name>
</gene>
<dbReference type="Pfam" id="PF07177">
    <property type="entry name" value="Neuralized"/>
    <property type="match status" value="1"/>
</dbReference>
<reference evidence="3" key="1">
    <citation type="submission" date="2023-03" db="EMBL/GenBank/DDBJ databases">
        <authorList>
            <person name="Steffen K."/>
            <person name="Cardenas P."/>
        </authorList>
    </citation>
    <scope>NUCLEOTIDE SEQUENCE</scope>
</reference>
<dbReference type="AlphaFoldDB" id="A0AA35RH92"/>
<protein>
    <submittedName>
        <fullName evidence="3">Neuralized-like protein 4</fullName>
    </submittedName>
</protein>
<feature type="domain" description="NHR" evidence="2">
    <location>
        <begin position="4"/>
        <end position="188"/>
    </location>
</feature>
<keyword evidence="4" id="KW-1185">Reference proteome</keyword>
<dbReference type="PANTHER" id="PTHR12429">
    <property type="entry name" value="NEURALIZED"/>
    <property type="match status" value="1"/>
</dbReference>
<dbReference type="PANTHER" id="PTHR12429:SF8">
    <property type="entry name" value="NEURALIZED-LIKE PROTEIN 2"/>
    <property type="match status" value="1"/>
</dbReference>
<evidence type="ECO:0000259" key="2">
    <source>
        <dbReference type="PROSITE" id="PS51065"/>
    </source>
</evidence>
<feature type="compositionally biased region" description="Low complexity" evidence="1">
    <location>
        <begin position="279"/>
        <end position="288"/>
    </location>
</feature>
<dbReference type="Gene3D" id="2.60.120.920">
    <property type="match status" value="1"/>
</dbReference>
<proteinExistence type="predicted"/>
<comment type="caution">
    <text evidence="3">The sequence shown here is derived from an EMBL/GenBank/DDBJ whole genome shotgun (WGS) entry which is preliminary data.</text>
</comment>
<dbReference type="InterPro" id="IPR037962">
    <property type="entry name" value="Neuralized"/>
</dbReference>
<dbReference type="PROSITE" id="PS51065">
    <property type="entry name" value="NHR"/>
    <property type="match status" value="1"/>
</dbReference>
<feature type="compositionally biased region" description="Low complexity" evidence="1">
    <location>
        <begin position="245"/>
        <end position="258"/>
    </location>
</feature>
<dbReference type="EMBL" id="CASHTH010001007">
    <property type="protein sequence ID" value="CAI8010082.1"/>
    <property type="molecule type" value="Genomic_DNA"/>
</dbReference>
<name>A0AA35RH92_GEOBA</name>
<evidence type="ECO:0000313" key="4">
    <source>
        <dbReference type="Proteomes" id="UP001174909"/>
    </source>
</evidence>
<evidence type="ECO:0000313" key="3">
    <source>
        <dbReference type="EMBL" id="CAI8010082.1"/>
    </source>
</evidence>